<dbReference type="EC" id="3.1.3.16" evidence="2"/>
<dbReference type="PROSITE" id="PS50969">
    <property type="entry name" value="FCP1"/>
    <property type="match status" value="1"/>
</dbReference>
<reference evidence="9" key="1">
    <citation type="submission" date="2023-07" db="EMBL/GenBank/DDBJ databases">
        <title>A chromosome-level genome assembly of Lolium multiflorum.</title>
        <authorList>
            <person name="Chen Y."/>
            <person name="Copetti D."/>
            <person name="Kolliker R."/>
            <person name="Studer B."/>
        </authorList>
    </citation>
    <scope>NUCLEOTIDE SEQUENCE</scope>
    <source>
        <strain evidence="9">02402/16</strain>
        <tissue evidence="9">Leaf</tissue>
    </source>
</reference>
<dbReference type="GO" id="GO:0005634">
    <property type="term" value="C:nucleus"/>
    <property type="evidence" value="ECO:0007669"/>
    <property type="project" value="UniProtKB-SubCell"/>
</dbReference>
<evidence type="ECO:0000256" key="1">
    <source>
        <dbReference type="ARBA" id="ARBA00004123"/>
    </source>
</evidence>
<evidence type="ECO:0000256" key="3">
    <source>
        <dbReference type="ARBA" id="ARBA00022801"/>
    </source>
</evidence>
<dbReference type="InterPro" id="IPR023214">
    <property type="entry name" value="HAD_sf"/>
</dbReference>
<evidence type="ECO:0000256" key="5">
    <source>
        <dbReference type="ARBA" id="ARBA00047761"/>
    </source>
</evidence>
<dbReference type="GO" id="GO:0008420">
    <property type="term" value="F:RNA polymerase II CTD heptapeptide repeat phosphatase activity"/>
    <property type="evidence" value="ECO:0007669"/>
    <property type="project" value="InterPro"/>
</dbReference>
<dbReference type="Pfam" id="PF03031">
    <property type="entry name" value="NIF"/>
    <property type="match status" value="1"/>
</dbReference>
<dbReference type="PANTHER" id="PTHR23081:SF24">
    <property type="entry name" value="RNA POLYMERASE II C-TERMINAL DOMAIN PHOSPHATASE-LIKE 2"/>
    <property type="match status" value="1"/>
</dbReference>
<dbReference type="EMBL" id="JAUUTY010000005">
    <property type="protein sequence ID" value="KAK1632577.1"/>
    <property type="molecule type" value="Genomic_DNA"/>
</dbReference>
<evidence type="ECO:0000256" key="6">
    <source>
        <dbReference type="ARBA" id="ARBA00048336"/>
    </source>
</evidence>
<keyword evidence="3" id="KW-0378">Hydrolase</keyword>
<keyword evidence="10" id="KW-1185">Reference proteome</keyword>
<comment type="subcellular location">
    <subcellularLocation>
        <location evidence="1">Nucleus</location>
    </subcellularLocation>
</comment>
<sequence>MAAEAADSVHPADPPEKDCFGDPPVLPLSPPPSPIPRPSPPPPPSTASPSSARTLPVFERDVFLGNVDVFLPPGTPLSGSGVFPSNEIRISRRSPASSRCPPLAVLQVISAYSLRCKLHENTLDLHPGSVLLGNLHSTCWNQRMTAVVEAGGEELHLVAMQSKVKGVPSFWCWSAQKGLYTACLGMLNQRRLAIVFDLDQTLVSCYNEQTFKTLMKKIESSLENPELDDATQLALRNQLSNVSKDHIFLKDFVEKRAITVDDEVVRSQDEKSMLHKPGGLRQVIVRPVIRVPTRNAVLTCLDPTDAESSYFANIRPGWDDLKSCLITANGFRRYKVYVCTMAGRYYALEAWRLLDPEGRLISSEEISQRLICVRQGSKKSLQHVFRKSLCHPNMAIVIDDRLDVWDEKDKRHVHNLPAYNPSVATEDKVVHGPNALQIVRSITRKVQKGFFSEFDGMLLKAVDELMYENDVLDLPCTPDVGDYLQLRIGLVGLSKK</sequence>
<dbReference type="SMART" id="SM00577">
    <property type="entry name" value="CPDc"/>
    <property type="match status" value="1"/>
</dbReference>
<comment type="caution">
    <text evidence="9">The sequence shown here is derived from an EMBL/GenBank/DDBJ whole genome shotgun (WGS) entry which is preliminary data.</text>
</comment>
<evidence type="ECO:0000259" key="8">
    <source>
        <dbReference type="PROSITE" id="PS50969"/>
    </source>
</evidence>
<feature type="domain" description="FCP1 homology" evidence="8">
    <location>
        <begin position="187"/>
        <end position="442"/>
    </location>
</feature>
<evidence type="ECO:0000256" key="4">
    <source>
        <dbReference type="ARBA" id="ARBA00023242"/>
    </source>
</evidence>
<evidence type="ECO:0000313" key="10">
    <source>
        <dbReference type="Proteomes" id="UP001231189"/>
    </source>
</evidence>
<protein>
    <recommendedName>
        <fullName evidence="2">protein-serine/threonine phosphatase</fullName>
        <ecNumber evidence="2">3.1.3.16</ecNumber>
    </recommendedName>
</protein>
<dbReference type="Gene3D" id="3.40.50.1000">
    <property type="entry name" value="HAD superfamily/HAD-like"/>
    <property type="match status" value="1"/>
</dbReference>
<feature type="region of interest" description="Disordered" evidence="7">
    <location>
        <begin position="1"/>
        <end position="52"/>
    </location>
</feature>
<dbReference type="AlphaFoldDB" id="A0AAD8RXF7"/>
<dbReference type="SUPFAM" id="SSF56784">
    <property type="entry name" value="HAD-like"/>
    <property type="match status" value="1"/>
</dbReference>
<accession>A0AAD8RXF7</accession>
<comment type="catalytic activity">
    <reaction evidence="6">
        <text>O-phospho-L-threonyl-[protein] + H2O = L-threonyl-[protein] + phosphate</text>
        <dbReference type="Rhea" id="RHEA:47004"/>
        <dbReference type="Rhea" id="RHEA-COMP:11060"/>
        <dbReference type="Rhea" id="RHEA-COMP:11605"/>
        <dbReference type="ChEBI" id="CHEBI:15377"/>
        <dbReference type="ChEBI" id="CHEBI:30013"/>
        <dbReference type="ChEBI" id="CHEBI:43474"/>
        <dbReference type="ChEBI" id="CHEBI:61977"/>
        <dbReference type="EC" id="3.1.3.16"/>
    </reaction>
</comment>
<evidence type="ECO:0000313" key="9">
    <source>
        <dbReference type="EMBL" id="KAK1632577.1"/>
    </source>
</evidence>
<dbReference type="InterPro" id="IPR039189">
    <property type="entry name" value="Fcp1"/>
</dbReference>
<organism evidence="9 10">
    <name type="scientific">Lolium multiflorum</name>
    <name type="common">Italian ryegrass</name>
    <name type="synonym">Lolium perenne subsp. multiflorum</name>
    <dbReference type="NCBI Taxonomy" id="4521"/>
    <lineage>
        <taxon>Eukaryota</taxon>
        <taxon>Viridiplantae</taxon>
        <taxon>Streptophyta</taxon>
        <taxon>Embryophyta</taxon>
        <taxon>Tracheophyta</taxon>
        <taxon>Spermatophyta</taxon>
        <taxon>Magnoliopsida</taxon>
        <taxon>Liliopsida</taxon>
        <taxon>Poales</taxon>
        <taxon>Poaceae</taxon>
        <taxon>BOP clade</taxon>
        <taxon>Pooideae</taxon>
        <taxon>Poodae</taxon>
        <taxon>Poeae</taxon>
        <taxon>Poeae Chloroplast Group 2 (Poeae type)</taxon>
        <taxon>Loliodinae</taxon>
        <taxon>Loliinae</taxon>
        <taxon>Lolium</taxon>
    </lineage>
</organism>
<gene>
    <name evidence="9" type="ORF">QYE76_006892</name>
</gene>
<dbReference type="Proteomes" id="UP001231189">
    <property type="component" value="Unassembled WGS sequence"/>
</dbReference>
<dbReference type="PANTHER" id="PTHR23081">
    <property type="entry name" value="RNA POLYMERASE II CTD PHOSPHATASE"/>
    <property type="match status" value="1"/>
</dbReference>
<dbReference type="InterPro" id="IPR036412">
    <property type="entry name" value="HAD-like_sf"/>
</dbReference>
<proteinExistence type="predicted"/>
<evidence type="ECO:0000256" key="7">
    <source>
        <dbReference type="SAM" id="MobiDB-lite"/>
    </source>
</evidence>
<name>A0AAD8RXF7_LOLMU</name>
<evidence type="ECO:0000256" key="2">
    <source>
        <dbReference type="ARBA" id="ARBA00013081"/>
    </source>
</evidence>
<keyword evidence="4" id="KW-0539">Nucleus</keyword>
<comment type="catalytic activity">
    <reaction evidence="5">
        <text>O-phospho-L-seryl-[protein] + H2O = L-seryl-[protein] + phosphate</text>
        <dbReference type="Rhea" id="RHEA:20629"/>
        <dbReference type="Rhea" id="RHEA-COMP:9863"/>
        <dbReference type="Rhea" id="RHEA-COMP:11604"/>
        <dbReference type="ChEBI" id="CHEBI:15377"/>
        <dbReference type="ChEBI" id="CHEBI:29999"/>
        <dbReference type="ChEBI" id="CHEBI:43474"/>
        <dbReference type="ChEBI" id="CHEBI:83421"/>
        <dbReference type="EC" id="3.1.3.16"/>
    </reaction>
</comment>
<dbReference type="InterPro" id="IPR004274">
    <property type="entry name" value="FCP1_dom"/>
</dbReference>
<feature type="compositionally biased region" description="Pro residues" evidence="7">
    <location>
        <begin position="24"/>
        <end position="46"/>
    </location>
</feature>